<name>A0A485K9R1_9STRA</name>
<reference evidence="3 4" key="1">
    <citation type="submission" date="2019-03" db="EMBL/GenBank/DDBJ databases">
        <authorList>
            <person name="Gaulin E."/>
            <person name="Dumas B."/>
        </authorList>
    </citation>
    <scope>NUCLEOTIDE SEQUENCE [LARGE SCALE GENOMIC DNA]</scope>
    <source>
        <strain evidence="3">CBS 568.67</strain>
    </source>
</reference>
<feature type="transmembrane region" description="Helical" evidence="1">
    <location>
        <begin position="178"/>
        <end position="198"/>
    </location>
</feature>
<evidence type="ECO:0000256" key="1">
    <source>
        <dbReference type="SAM" id="Phobius"/>
    </source>
</evidence>
<sequence>MCLLDDQQTCCFGIYKSNGTCLSDNTYASLRPIANNVTRVSFFVCGLVAFVACLRKRYLIHESGSRIQKQVYSLMLVASLTFVLRSLDPWSHQHIYPPMLSGLLTDVCTASLFSVMILFTAFYARLVILSTRHQHVYEHYLRGFTRMAFFLTWTNFAVVQPVYLSWGGFYIFRSWHLLVQHSMSSALLLIISTAAFYCGMQVHRRLAHIQELNTRAAAIDTLRQQATLTRTKQSPAVLMSMPRHPDGVEYPPPPRPVDDMPHPIFLHDNEEVDDDEDELEHEFFDDAYFQTPPVPRVPSPSTNITRVWKVTVLMEVFAIIAVGCQVTYVVQFIQRDCLEQDALSLSREGPMDKRTSVYAVPVFAILQHVMIWIVYWCFSKTKDTASDPLATTRSFMPLLDR</sequence>
<reference evidence="2" key="2">
    <citation type="submission" date="2019-06" db="EMBL/GenBank/DDBJ databases">
        <title>Genomics analysis of Aphanomyces spp. identifies a new class of oomycete effector associated with host adaptation.</title>
        <authorList>
            <person name="Gaulin E."/>
        </authorList>
    </citation>
    <scope>NUCLEOTIDE SEQUENCE</scope>
    <source>
        <strain evidence="2">CBS 578.67</strain>
    </source>
</reference>
<evidence type="ECO:0000313" key="4">
    <source>
        <dbReference type="Proteomes" id="UP000332933"/>
    </source>
</evidence>
<dbReference type="AlphaFoldDB" id="A0A485K9R1"/>
<feature type="transmembrane region" description="Helical" evidence="1">
    <location>
        <begin position="107"/>
        <end position="128"/>
    </location>
</feature>
<feature type="transmembrane region" description="Helical" evidence="1">
    <location>
        <begin position="149"/>
        <end position="172"/>
    </location>
</feature>
<feature type="transmembrane region" description="Helical" evidence="1">
    <location>
        <begin position="312"/>
        <end position="333"/>
    </location>
</feature>
<dbReference type="OrthoDB" id="165760at2759"/>
<proteinExistence type="predicted"/>
<accession>A0A485K9R1</accession>
<feature type="transmembrane region" description="Helical" evidence="1">
    <location>
        <begin position="357"/>
        <end position="378"/>
    </location>
</feature>
<gene>
    <name evidence="3" type="primary">Aste57867_1207</name>
    <name evidence="2" type="ORF">As57867_001206</name>
    <name evidence="3" type="ORF">ASTE57867_1207</name>
</gene>
<feature type="transmembrane region" description="Helical" evidence="1">
    <location>
        <begin position="40"/>
        <end position="59"/>
    </location>
</feature>
<keyword evidence="4" id="KW-1185">Reference proteome</keyword>
<dbReference type="EMBL" id="VJMH01000085">
    <property type="protein sequence ID" value="KAF0719205.1"/>
    <property type="molecule type" value="Genomic_DNA"/>
</dbReference>
<dbReference type="EMBL" id="CAADRA010000085">
    <property type="protein sequence ID" value="VFT78427.1"/>
    <property type="molecule type" value="Genomic_DNA"/>
</dbReference>
<evidence type="ECO:0000313" key="3">
    <source>
        <dbReference type="EMBL" id="VFT78427.1"/>
    </source>
</evidence>
<keyword evidence="1" id="KW-1133">Transmembrane helix</keyword>
<keyword evidence="1" id="KW-0812">Transmembrane</keyword>
<feature type="transmembrane region" description="Helical" evidence="1">
    <location>
        <begin position="71"/>
        <end position="87"/>
    </location>
</feature>
<dbReference type="Proteomes" id="UP000332933">
    <property type="component" value="Unassembled WGS sequence"/>
</dbReference>
<evidence type="ECO:0000313" key="2">
    <source>
        <dbReference type="EMBL" id="KAF0719205.1"/>
    </source>
</evidence>
<keyword evidence="1" id="KW-0472">Membrane</keyword>
<protein>
    <submittedName>
        <fullName evidence="3">Aste57867_1207 protein</fullName>
    </submittedName>
</protein>
<organism evidence="3 4">
    <name type="scientific">Aphanomyces stellatus</name>
    <dbReference type="NCBI Taxonomy" id="120398"/>
    <lineage>
        <taxon>Eukaryota</taxon>
        <taxon>Sar</taxon>
        <taxon>Stramenopiles</taxon>
        <taxon>Oomycota</taxon>
        <taxon>Saprolegniomycetes</taxon>
        <taxon>Saprolegniales</taxon>
        <taxon>Verrucalvaceae</taxon>
        <taxon>Aphanomyces</taxon>
    </lineage>
</organism>